<proteinExistence type="predicted"/>
<evidence type="ECO:0000256" key="2">
    <source>
        <dbReference type="SAM" id="Phobius"/>
    </source>
</evidence>
<dbReference type="PANTHER" id="PTHR16861">
    <property type="entry name" value="GLYCOPROTEIN 38"/>
    <property type="match status" value="1"/>
</dbReference>
<reference evidence="3" key="1">
    <citation type="submission" date="2022-11" db="EMBL/GenBank/DDBJ databases">
        <title>Centuries of genome instability and evolution in soft-shell clam transmissible cancer (bioRxiv).</title>
        <authorList>
            <person name="Hart S.F.M."/>
            <person name="Yonemitsu M.A."/>
            <person name="Giersch R.M."/>
            <person name="Beal B.F."/>
            <person name="Arriagada G."/>
            <person name="Davis B.W."/>
            <person name="Ostrander E.A."/>
            <person name="Goff S.P."/>
            <person name="Metzger M.J."/>
        </authorList>
    </citation>
    <scope>NUCLEOTIDE SEQUENCE</scope>
    <source>
        <strain evidence="3">MELC-2E11</strain>
        <tissue evidence="3">Siphon/mantle</tissue>
    </source>
</reference>
<keyword evidence="4" id="KW-1185">Reference proteome</keyword>
<feature type="compositionally biased region" description="Low complexity" evidence="1">
    <location>
        <begin position="12"/>
        <end position="87"/>
    </location>
</feature>
<dbReference type="Proteomes" id="UP001164746">
    <property type="component" value="Chromosome 5"/>
</dbReference>
<organism evidence="3 4">
    <name type="scientific">Mya arenaria</name>
    <name type="common">Soft-shell clam</name>
    <dbReference type="NCBI Taxonomy" id="6604"/>
    <lineage>
        <taxon>Eukaryota</taxon>
        <taxon>Metazoa</taxon>
        <taxon>Spiralia</taxon>
        <taxon>Lophotrochozoa</taxon>
        <taxon>Mollusca</taxon>
        <taxon>Bivalvia</taxon>
        <taxon>Autobranchia</taxon>
        <taxon>Heteroconchia</taxon>
        <taxon>Euheterodonta</taxon>
        <taxon>Imparidentia</taxon>
        <taxon>Neoheterodontei</taxon>
        <taxon>Myida</taxon>
        <taxon>Myoidea</taxon>
        <taxon>Myidae</taxon>
        <taxon>Mya</taxon>
    </lineage>
</organism>
<feature type="transmembrane region" description="Helical" evidence="2">
    <location>
        <begin position="116"/>
        <end position="142"/>
    </location>
</feature>
<keyword evidence="2" id="KW-1133">Transmembrane helix</keyword>
<dbReference type="EMBL" id="CP111016">
    <property type="protein sequence ID" value="WAR06209.1"/>
    <property type="molecule type" value="Genomic_DNA"/>
</dbReference>
<evidence type="ECO:0000313" key="4">
    <source>
        <dbReference type="Proteomes" id="UP001164746"/>
    </source>
</evidence>
<evidence type="ECO:0000256" key="1">
    <source>
        <dbReference type="SAM" id="MobiDB-lite"/>
    </source>
</evidence>
<feature type="region of interest" description="Disordered" evidence="1">
    <location>
        <begin position="1"/>
        <end position="87"/>
    </location>
</feature>
<feature type="region of interest" description="Disordered" evidence="1">
    <location>
        <begin position="148"/>
        <end position="170"/>
    </location>
</feature>
<keyword evidence="2" id="KW-0472">Membrane</keyword>
<sequence length="299" mass="32804">MIHVELRVERQPTTTTTTSSTTTTTTTTTTTPSTTTTSTTTTSPSTTTTSPSTTTTTSSTTMSSTTTTSPSTTTTSPSTTATAPSATSTDAITTTLIAETTESDTNTAAVSNERTVIIVVASTVGGVVLVGLVVFLLGLFLYRARRHGHGKHKHNHKRNTRRQQSGGEYIYSGQNNGHSMAMHPSMASYIDTRHGYPHSIKDNPDRHIRVDHHKQANGKHEGSQMRNTNNVKSRYSVYPGNMVPSRSTQNFFPDHFPRQDEWQRPATTGNIHPGHVNLALQSGYTYYQPRDYSDNWNMY</sequence>
<accession>A0ABY7EAL6</accession>
<feature type="compositionally biased region" description="Basic residues" evidence="1">
    <location>
        <begin position="148"/>
        <end position="161"/>
    </location>
</feature>
<dbReference type="PANTHER" id="PTHR16861:SF9">
    <property type="entry name" value="CELL WALL INTEGRITY AND STRESS RESPONSE COMPONENT 1"/>
    <property type="match status" value="1"/>
</dbReference>
<keyword evidence="2" id="KW-0812">Transmembrane</keyword>
<name>A0ABY7EAL6_MYAAR</name>
<protein>
    <submittedName>
        <fullName evidence="3">Uncharacterized protein</fullName>
    </submittedName>
</protein>
<feature type="compositionally biased region" description="Basic and acidic residues" evidence="1">
    <location>
        <begin position="1"/>
        <end position="10"/>
    </location>
</feature>
<evidence type="ECO:0000313" key="3">
    <source>
        <dbReference type="EMBL" id="WAR06209.1"/>
    </source>
</evidence>
<gene>
    <name evidence="3" type="ORF">MAR_021578</name>
</gene>